<name>A0A9P6T894_9BASI</name>
<dbReference type="Proteomes" id="UP000886653">
    <property type="component" value="Unassembled WGS sequence"/>
</dbReference>
<feature type="region of interest" description="Disordered" evidence="1">
    <location>
        <begin position="38"/>
        <end position="100"/>
    </location>
</feature>
<evidence type="ECO:0000313" key="2">
    <source>
        <dbReference type="EMBL" id="KAG0142314.1"/>
    </source>
</evidence>
<evidence type="ECO:0000256" key="1">
    <source>
        <dbReference type="SAM" id="MobiDB-lite"/>
    </source>
</evidence>
<proteinExistence type="predicted"/>
<feature type="compositionally biased region" description="Low complexity" evidence="1">
    <location>
        <begin position="163"/>
        <end position="179"/>
    </location>
</feature>
<feature type="region of interest" description="Disordered" evidence="1">
    <location>
        <begin position="162"/>
        <end position="189"/>
    </location>
</feature>
<comment type="caution">
    <text evidence="2">The sequence shown here is derived from an EMBL/GenBank/DDBJ whole genome shotgun (WGS) entry which is preliminary data.</text>
</comment>
<protein>
    <submittedName>
        <fullName evidence="2">Uncharacterized protein</fullName>
    </submittedName>
</protein>
<dbReference type="AlphaFoldDB" id="A0A9P6T894"/>
<feature type="compositionally biased region" description="Polar residues" evidence="1">
    <location>
        <begin position="180"/>
        <end position="189"/>
    </location>
</feature>
<feature type="compositionally biased region" description="Basic and acidic residues" evidence="1">
    <location>
        <begin position="62"/>
        <end position="77"/>
    </location>
</feature>
<sequence length="375" mass="42351">MKPSRFGNPLKRRASIYSRLPQIDLIRTAKEMSMLEVSEYSGELARTEKSSNDKTGSYQTTFHDEVQTSEKEREQDQRMAGSEATQGINLDAKTDQVESPDNDIDFEKFAAVFNKLAQIEEPRSVEGLRGIRTRRRSKIRARKQAWTCDSDEECMSESFAFDTSSSSTSTSTLTSNITSDPSTLAFSPKRASTSPVSVRSAHRIEVAARRKEELRADLFCPVIDFGFVSDDEDSEEEEDEETRFRGGIHDDQDLFGLLRRGTLPWLASSIDQVLPSHQLHPVRETLYNHPQVQIQPAQVEIESTPTDALVMATEQLKAMSEVLGHVANKRSYRARRKPTLAVIPEDLVVNHSTDLFSGRIAKRPRTNAFNSHSYF</sequence>
<reference evidence="2" key="1">
    <citation type="submission" date="2013-11" db="EMBL/GenBank/DDBJ databases">
        <title>Genome sequence of the fusiform rust pathogen reveals effectors for host alternation and coevolution with pine.</title>
        <authorList>
            <consortium name="DOE Joint Genome Institute"/>
            <person name="Smith K."/>
            <person name="Pendleton A."/>
            <person name="Kubisiak T."/>
            <person name="Anderson C."/>
            <person name="Salamov A."/>
            <person name="Aerts A."/>
            <person name="Riley R."/>
            <person name="Clum A."/>
            <person name="Lindquist E."/>
            <person name="Ence D."/>
            <person name="Campbell M."/>
            <person name="Kronenberg Z."/>
            <person name="Feau N."/>
            <person name="Dhillon B."/>
            <person name="Hamelin R."/>
            <person name="Burleigh J."/>
            <person name="Smith J."/>
            <person name="Yandell M."/>
            <person name="Nelson C."/>
            <person name="Grigoriev I."/>
            <person name="Davis J."/>
        </authorList>
    </citation>
    <scope>NUCLEOTIDE SEQUENCE</scope>
    <source>
        <strain evidence="2">G11</strain>
    </source>
</reference>
<dbReference type="EMBL" id="MU167352">
    <property type="protein sequence ID" value="KAG0142314.1"/>
    <property type="molecule type" value="Genomic_DNA"/>
</dbReference>
<evidence type="ECO:0000313" key="3">
    <source>
        <dbReference type="Proteomes" id="UP000886653"/>
    </source>
</evidence>
<keyword evidence="3" id="KW-1185">Reference proteome</keyword>
<accession>A0A9P6T894</accession>
<gene>
    <name evidence="2" type="ORF">CROQUDRAFT_109935</name>
</gene>
<organism evidence="2 3">
    <name type="scientific">Cronartium quercuum f. sp. fusiforme G11</name>
    <dbReference type="NCBI Taxonomy" id="708437"/>
    <lineage>
        <taxon>Eukaryota</taxon>
        <taxon>Fungi</taxon>
        <taxon>Dikarya</taxon>
        <taxon>Basidiomycota</taxon>
        <taxon>Pucciniomycotina</taxon>
        <taxon>Pucciniomycetes</taxon>
        <taxon>Pucciniales</taxon>
        <taxon>Coleosporiaceae</taxon>
        <taxon>Cronartium</taxon>
    </lineage>
</organism>